<dbReference type="EMBL" id="JAPDDS010000007">
    <property type="protein sequence ID" value="MCW1885875.1"/>
    <property type="molecule type" value="Genomic_DNA"/>
</dbReference>
<organism evidence="2 3">
    <name type="scientific">Luteolibacter flavescens</name>
    <dbReference type="NCBI Taxonomy" id="1859460"/>
    <lineage>
        <taxon>Bacteria</taxon>
        <taxon>Pseudomonadati</taxon>
        <taxon>Verrucomicrobiota</taxon>
        <taxon>Verrucomicrobiia</taxon>
        <taxon>Verrucomicrobiales</taxon>
        <taxon>Verrucomicrobiaceae</taxon>
        <taxon>Luteolibacter</taxon>
    </lineage>
</organism>
<evidence type="ECO:0000313" key="2">
    <source>
        <dbReference type="EMBL" id="MCW1885875.1"/>
    </source>
</evidence>
<proteinExistence type="predicted"/>
<gene>
    <name evidence="2" type="ORF">OKA04_14140</name>
</gene>
<evidence type="ECO:0000256" key="1">
    <source>
        <dbReference type="SAM" id="Phobius"/>
    </source>
</evidence>
<feature type="transmembrane region" description="Helical" evidence="1">
    <location>
        <begin position="66"/>
        <end position="85"/>
    </location>
</feature>
<dbReference type="Proteomes" id="UP001207930">
    <property type="component" value="Unassembled WGS sequence"/>
</dbReference>
<keyword evidence="1" id="KW-0812">Transmembrane</keyword>
<protein>
    <submittedName>
        <fullName evidence="2">Uncharacterized protein</fullName>
    </submittedName>
</protein>
<accession>A0ABT3FQN1</accession>
<dbReference type="RefSeq" id="WP_264501832.1">
    <property type="nucleotide sequence ID" value="NZ_JAPDDS010000007.1"/>
</dbReference>
<sequence>MKACCQNSGPDVPVARASKPPARARRLAGWLVPGGLLLLVPKCPVCLAGYVAVFTGIGISLPVATWLRYGLIATCLAILATRFLLPALRAARQR</sequence>
<keyword evidence="1" id="KW-1133">Transmembrane helix</keyword>
<name>A0ABT3FQN1_9BACT</name>
<keyword evidence="1" id="KW-0472">Membrane</keyword>
<comment type="caution">
    <text evidence="2">The sequence shown here is derived from an EMBL/GenBank/DDBJ whole genome shotgun (WGS) entry which is preliminary data.</text>
</comment>
<keyword evidence="3" id="KW-1185">Reference proteome</keyword>
<evidence type="ECO:0000313" key="3">
    <source>
        <dbReference type="Proteomes" id="UP001207930"/>
    </source>
</evidence>
<reference evidence="2 3" key="1">
    <citation type="submission" date="2022-10" db="EMBL/GenBank/DDBJ databases">
        <title>Luteolibacter flavescens strain MCCC 1K03193, whole genome shotgun sequencing project.</title>
        <authorList>
            <person name="Zhao G."/>
            <person name="Shen L."/>
        </authorList>
    </citation>
    <scope>NUCLEOTIDE SEQUENCE [LARGE SCALE GENOMIC DNA]</scope>
    <source>
        <strain evidence="2 3">MCCC 1K03193</strain>
    </source>
</reference>
<feature type="transmembrane region" description="Helical" evidence="1">
    <location>
        <begin position="27"/>
        <end position="54"/>
    </location>
</feature>